<evidence type="ECO:0000259" key="1">
    <source>
        <dbReference type="PROSITE" id="PS50123"/>
    </source>
</evidence>
<dbReference type="Proteomes" id="UP001595477">
    <property type="component" value="Unassembled WGS sequence"/>
</dbReference>
<dbReference type="RefSeq" id="WP_123325978.1">
    <property type="nucleotide sequence ID" value="NZ_JBHRSX010000007.1"/>
</dbReference>
<keyword evidence="2" id="KW-0489">Methyltransferase</keyword>
<dbReference type="EMBL" id="JBHRSX010000007">
    <property type="protein sequence ID" value="MFC3200710.1"/>
    <property type="molecule type" value="Genomic_DNA"/>
</dbReference>
<feature type="domain" description="CheR-type methyltransferase" evidence="1">
    <location>
        <begin position="1"/>
        <end position="240"/>
    </location>
</feature>
<dbReference type="Pfam" id="PF01739">
    <property type="entry name" value="CheR"/>
    <property type="match status" value="1"/>
</dbReference>
<dbReference type="GO" id="GO:0008168">
    <property type="term" value="F:methyltransferase activity"/>
    <property type="evidence" value="ECO:0007669"/>
    <property type="project" value="UniProtKB-KW"/>
</dbReference>
<keyword evidence="3" id="KW-1185">Reference proteome</keyword>
<protein>
    <submittedName>
        <fullName evidence="2">CheR family methyltransferase</fullName>
    </submittedName>
</protein>
<name>A0ABV7JUL0_9ALTE</name>
<comment type="caution">
    <text evidence="2">The sequence shown here is derived from an EMBL/GenBank/DDBJ whole genome shotgun (WGS) entry which is preliminary data.</text>
</comment>
<dbReference type="CDD" id="cd02440">
    <property type="entry name" value="AdoMet_MTases"/>
    <property type="match status" value="1"/>
</dbReference>
<dbReference type="InterPro" id="IPR022642">
    <property type="entry name" value="CheR_C"/>
</dbReference>
<gene>
    <name evidence="2" type="ORF">ACFOEW_02610</name>
</gene>
<sequence>MFKDQQPLGFDSLHAYISYTLETQDGESEKLNLLDALTTNKTDFYREPEHFTFLREFLLRNQHRLQQPVRIWSAGCSAGHEPYTLAMEMLELQQQWQNLRFEIWATDISVTCLKQAKRGVYPHDVITPVPMALRKKYLLRARNKHDNRVCMAPEVTRQISFAFFNLLDDDFGPLRQRFDVIFCRNVMIYFCDNDRQYLTDRFHSALKPNGVLCIGHSEALLDANTRFDKCQPTIYQSRTQ</sequence>
<reference evidence="3" key="1">
    <citation type="journal article" date="2019" name="Int. J. Syst. Evol. Microbiol.">
        <title>The Global Catalogue of Microorganisms (GCM) 10K type strain sequencing project: providing services to taxonomists for standard genome sequencing and annotation.</title>
        <authorList>
            <consortium name="The Broad Institute Genomics Platform"/>
            <consortium name="The Broad Institute Genome Sequencing Center for Infectious Disease"/>
            <person name="Wu L."/>
            <person name="Ma J."/>
        </authorList>
    </citation>
    <scope>NUCLEOTIDE SEQUENCE [LARGE SCALE GENOMIC DNA]</scope>
    <source>
        <strain evidence="3">KCTC 52449</strain>
    </source>
</reference>
<dbReference type="InterPro" id="IPR000780">
    <property type="entry name" value="CheR_MeTrfase"/>
</dbReference>
<organism evidence="2 3">
    <name type="scientific">Alteromonas oceani</name>
    <dbReference type="NCBI Taxonomy" id="2071609"/>
    <lineage>
        <taxon>Bacteria</taxon>
        <taxon>Pseudomonadati</taxon>
        <taxon>Pseudomonadota</taxon>
        <taxon>Gammaproteobacteria</taxon>
        <taxon>Alteromonadales</taxon>
        <taxon>Alteromonadaceae</taxon>
        <taxon>Alteromonas/Salinimonas group</taxon>
        <taxon>Alteromonas</taxon>
    </lineage>
</organism>
<evidence type="ECO:0000313" key="3">
    <source>
        <dbReference type="Proteomes" id="UP001595477"/>
    </source>
</evidence>
<dbReference type="PANTHER" id="PTHR24422:SF26">
    <property type="entry name" value="CHEMOTAXIS PROTEIN METHYLTRANSFERASE"/>
    <property type="match status" value="1"/>
</dbReference>
<dbReference type="PRINTS" id="PR00996">
    <property type="entry name" value="CHERMTFRASE"/>
</dbReference>
<dbReference type="PANTHER" id="PTHR24422">
    <property type="entry name" value="CHEMOTAXIS PROTEIN METHYLTRANSFERASE"/>
    <property type="match status" value="1"/>
</dbReference>
<keyword evidence="2" id="KW-0808">Transferase</keyword>
<accession>A0ABV7JUL0</accession>
<evidence type="ECO:0000313" key="2">
    <source>
        <dbReference type="EMBL" id="MFC3200710.1"/>
    </source>
</evidence>
<dbReference type="PROSITE" id="PS50123">
    <property type="entry name" value="CHER"/>
    <property type="match status" value="1"/>
</dbReference>
<proteinExistence type="predicted"/>
<dbReference type="SMART" id="SM00138">
    <property type="entry name" value="MeTrc"/>
    <property type="match status" value="1"/>
</dbReference>
<dbReference type="Gene3D" id="3.40.50.150">
    <property type="entry name" value="Vaccinia Virus protein VP39"/>
    <property type="match status" value="1"/>
</dbReference>
<dbReference type="InterPro" id="IPR050903">
    <property type="entry name" value="Bact_Chemotaxis_MeTrfase"/>
</dbReference>
<dbReference type="SUPFAM" id="SSF53335">
    <property type="entry name" value="S-adenosyl-L-methionine-dependent methyltransferases"/>
    <property type="match status" value="1"/>
</dbReference>
<dbReference type="InterPro" id="IPR029063">
    <property type="entry name" value="SAM-dependent_MTases_sf"/>
</dbReference>
<dbReference type="GO" id="GO:0032259">
    <property type="term" value="P:methylation"/>
    <property type="evidence" value="ECO:0007669"/>
    <property type="project" value="UniProtKB-KW"/>
</dbReference>